<proteinExistence type="predicted"/>
<dbReference type="InterPro" id="IPR013749">
    <property type="entry name" value="PM/HMP-P_kinase-1"/>
</dbReference>
<dbReference type="OMA" id="FWEMFPY"/>
<dbReference type="OrthoDB" id="10028886at2759"/>
<reference evidence="3 4" key="1">
    <citation type="submission" date="2016-10" db="EMBL/GenBank/DDBJ databases">
        <title>Genome sequence of the basidiomycete white-rot fungus Trametes pubescens.</title>
        <authorList>
            <person name="Makela M.R."/>
            <person name="Granchi Z."/>
            <person name="Peng M."/>
            <person name="De Vries R.P."/>
            <person name="Grigoriev I."/>
            <person name="Riley R."/>
            <person name="Hilden K."/>
        </authorList>
    </citation>
    <scope>NUCLEOTIDE SEQUENCE [LARGE SCALE GENOMIC DNA]</scope>
    <source>
        <strain evidence="3 4">FBCC735</strain>
    </source>
</reference>
<accession>A0A1M2V362</accession>
<dbReference type="Gene3D" id="1.20.910.10">
    <property type="entry name" value="Heme oxygenase-like"/>
    <property type="match status" value="1"/>
</dbReference>
<dbReference type="GO" id="GO:0008902">
    <property type="term" value="F:hydroxymethylpyrimidine kinase activity"/>
    <property type="evidence" value="ECO:0007669"/>
    <property type="project" value="TreeGrafter"/>
</dbReference>
<name>A0A1M2V362_TRAPU</name>
<evidence type="ECO:0000313" key="4">
    <source>
        <dbReference type="Proteomes" id="UP000184267"/>
    </source>
</evidence>
<dbReference type="NCBIfam" id="TIGR04306">
    <property type="entry name" value="salvage_TenA"/>
    <property type="match status" value="1"/>
</dbReference>
<dbReference type="Pfam" id="PF03070">
    <property type="entry name" value="TENA_THI-4"/>
    <property type="match status" value="1"/>
</dbReference>
<dbReference type="InterPro" id="IPR004305">
    <property type="entry name" value="Thiaminase-2/PQQC"/>
</dbReference>
<evidence type="ECO:0000259" key="2">
    <source>
        <dbReference type="Pfam" id="PF08543"/>
    </source>
</evidence>
<dbReference type="STRING" id="154538.A0A1M2V362"/>
<evidence type="ECO:0008006" key="5">
    <source>
        <dbReference type="Google" id="ProtNLM"/>
    </source>
</evidence>
<dbReference type="SUPFAM" id="SSF53613">
    <property type="entry name" value="Ribokinase-like"/>
    <property type="match status" value="1"/>
</dbReference>
<dbReference type="EMBL" id="MNAD01001707">
    <property type="protein sequence ID" value="OJT02030.1"/>
    <property type="molecule type" value="Genomic_DNA"/>
</dbReference>
<dbReference type="InterPro" id="IPR027574">
    <property type="entry name" value="Thiaminase_II"/>
</dbReference>
<dbReference type="Pfam" id="PF08543">
    <property type="entry name" value="Phos_pyr_kin"/>
    <property type="match status" value="1"/>
</dbReference>
<dbReference type="SUPFAM" id="SSF48613">
    <property type="entry name" value="Heme oxygenase-like"/>
    <property type="match status" value="1"/>
</dbReference>
<evidence type="ECO:0000313" key="3">
    <source>
        <dbReference type="EMBL" id="OJT02030.1"/>
    </source>
</evidence>
<dbReference type="AlphaFoldDB" id="A0A1M2V362"/>
<dbReference type="InterPro" id="IPR016084">
    <property type="entry name" value="Haem_Oase-like_multi-hlx"/>
</dbReference>
<comment type="caution">
    <text evidence="3">The sequence shown here is derived from an EMBL/GenBank/DDBJ whole genome shotgun (WGS) entry which is preliminary data.</text>
</comment>
<feature type="domain" description="Thiaminase-2/PQQC" evidence="1">
    <location>
        <begin position="198"/>
        <end position="411"/>
    </location>
</feature>
<dbReference type="PANTHER" id="PTHR20858:SF17">
    <property type="entry name" value="HYDROXYMETHYLPYRIMIDINE_PHOSPHOMETHYLPYRIMIDINE KINASE THI20-RELATED"/>
    <property type="match status" value="1"/>
</dbReference>
<dbReference type="CDD" id="cd19367">
    <property type="entry name" value="TenA_C_ScTHI20-like"/>
    <property type="match status" value="1"/>
</dbReference>
<dbReference type="GO" id="GO:0005829">
    <property type="term" value="C:cytosol"/>
    <property type="evidence" value="ECO:0007669"/>
    <property type="project" value="TreeGrafter"/>
</dbReference>
<dbReference type="GO" id="GO:0009228">
    <property type="term" value="P:thiamine biosynthetic process"/>
    <property type="evidence" value="ECO:0007669"/>
    <property type="project" value="TreeGrafter"/>
</dbReference>
<dbReference type="GO" id="GO:0050334">
    <property type="term" value="F:thiaminase activity"/>
    <property type="evidence" value="ECO:0007669"/>
    <property type="project" value="InterPro"/>
</dbReference>
<keyword evidence="4" id="KW-1185">Reference proteome</keyword>
<dbReference type="GO" id="GO:0008972">
    <property type="term" value="F:phosphomethylpyrimidine kinase activity"/>
    <property type="evidence" value="ECO:0007669"/>
    <property type="project" value="TreeGrafter"/>
</dbReference>
<organism evidence="3 4">
    <name type="scientific">Trametes pubescens</name>
    <name type="common">White-rot fungus</name>
    <dbReference type="NCBI Taxonomy" id="154538"/>
    <lineage>
        <taxon>Eukaryota</taxon>
        <taxon>Fungi</taxon>
        <taxon>Dikarya</taxon>
        <taxon>Basidiomycota</taxon>
        <taxon>Agaricomycotina</taxon>
        <taxon>Agaricomycetes</taxon>
        <taxon>Polyporales</taxon>
        <taxon>Polyporaceae</taxon>
        <taxon>Trametes</taxon>
    </lineage>
</organism>
<dbReference type="PANTHER" id="PTHR20858">
    <property type="entry name" value="PHOSPHOMETHYLPYRIMIDINE KINASE"/>
    <property type="match status" value="1"/>
</dbReference>
<dbReference type="Proteomes" id="UP000184267">
    <property type="component" value="Unassembled WGS sequence"/>
</dbReference>
<evidence type="ECO:0000259" key="1">
    <source>
        <dbReference type="Pfam" id="PF03070"/>
    </source>
</evidence>
<feature type="domain" description="Pyridoxamine kinase/Phosphomethylpyrimidine kinase" evidence="2">
    <location>
        <begin position="1"/>
        <end position="122"/>
    </location>
</feature>
<gene>
    <name evidence="3" type="ORF">TRAPUB_7564</name>
</gene>
<sequence>MLFDAANTRAVARTLKSHYANASDIPPLVVDPVCVSTSGHTLLAPDAVQVLIDELCPLATLITPNKVEAELLLSQKGVSVQITSLEDMISASEKLLALGSKAVLLKGGHVELTLADVEKVAAARIDITVVREELLLENMEILKVHEKDLESRLLVVDVLREAESTTLFVSPRIESTSTHGTGPTATNPHPLTRILIKSAAKTWKDYVEHDFVKQLAQGTLPRECFLHFIKQDYLYLKYYARAYGLLVAKSSTYSSIQSATQTIVNVINEVATHKAFCAQWGITEADLAATPESPSTTAYGAYLLDTGLQGDSAKLIMALAACLLGYGEVGLWLKKEAAKPGSWVKLEGNVYLRWIEDYSGEVYQGAVKLGLETIETLAVEDPPNAHRFKEWCTVWEKCTRLERGFWDASLNLL</sequence>
<dbReference type="InterPro" id="IPR029056">
    <property type="entry name" value="Ribokinase-like"/>
</dbReference>
<dbReference type="Gene3D" id="3.40.1190.20">
    <property type="match status" value="1"/>
</dbReference>
<protein>
    <recommendedName>
        <fullName evidence="5">Hydroxymethylpyrimidine/phosphomethylpyrimidine kinase 2</fullName>
    </recommendedName>
</protein>